<dbReference type="Proteomes" id="UP000286208">
    <property type="component" value="Unassembled WGS sequence"/>
</dbReference>
<feature type="transmembrane region" description="Helical" evidence="1">
    <location>
        <begin position="12"/>
        <end position="31"/>
    </location>
</feature>
<evidence type="ECO:0000256" key="1">
    <source>
        <dbReference type="SAM" id="Phobius"/>
    </source>
</evidence>
<dbReference type="PANTHER" id="PTHR33371:SF16">
    <property type="entry name" value="MCE-FAMILY PROTEIN MCE3F"/>
    <property type="match status" value="1"/>
</dbReference>
<keyword evidence="1" id="KW-0812">Transmembrane</keyword>
<dbReference type="PANTHER" id="PTHR33371">
    <property type="entry name" value="INTERMEMBRANE PHOSPHOLIPID TRANSPORT SYSTEM BINDING PROTEIN MLAD-RELATED"/>
    <property type="match status" value="1"/>
</dbReference>
<proteinExistence type="predicted"/>
<dbReference type="OrthoDB" id="3606263at2"/>
<dbReference type="InterPro" id="IPR024516">
    <property type="entry name" value="Mce_C"/>
</dbReference>
<dbReference type="Pfam" id="PF11887">
    <property type="entry name" value="Mce4_CUP1"/>
    <property type="match status" value="1"/>
</dbReference>
<dbReference type="InterPro" id="IPR005693">
    <property type="entry name" value="Mce"/>
</dbReference>
<evidence type="ECO:0000259" key="3">
    <source>
        <dbReference type="Pfam" id="PF11887"/>
    </source>
</evidence>
<keyword evidence="5" id="KW-1185">Reference proteome</keyword>
<gene>
    <name evidence="4" type="ORF">EGT67_21600</name>
</gene>
<dbReference type="AlphaFoldDB" id="A0A3S3E7M1"/>
<dbReference type="InterPro" id="IPR003399">
    <property type="entry name" value="Mce/MlaD"/>
</dbReference>
<reference evidence="4 5" key="1">
    <citation type="submission" date="2018-11" db="EMBL/GenBank/DDBJ databases">
        <title>Rhodococcus spongicola sp. nov. and Rhodococcus xishaensis sp. nov. from marine sponges.</title>
        <authorList>
            <person name="Li L."/>
            <person name="Lin H.W."/>
        </authorList>
    </citation>
    <scope>NUCLEOTIDE SEQUENCE [LARGE SCALE GENOMIC DNA]</scope>
    <source>
        <strain evidence="4 5">CCTCC AB2014297</strain>
    </source>
</reference>
<accession>A0A3S3E7M1</accession>
<feature type="domain" description="Mce/MlaD" evidence="2">
    <location>
        <begin position="41"/>
        <end position="116"/>
    </location>
</feature>
<dbReference type="Pfam" id="PF02470">
    <property type="entry name" value="MlaD"/>
    <property type="match status" value="1"/>
</dbReference>
<comment type="caution">
    <text evidence="4">The sequence shown here is derived from an EMBL/GenBank/DDBJ whole genome shotgun (WGS) entry which is preliminary data.</text>
</comment>
<dbReference type="RefSeq" id="WP_127918153.1">
    <property type="nucleotide sequence ID" value="NZ_RKLP01000012.1"/>
</dbReference>
<protein>
    <submittedName>
        <fullName evidence="4">MCE family protein</fullName>
    </submittedName>
</protein>
<keyword evidence="1" id="KW-1133">Transmembrane helix</keyword>
<evidence type="ECO:0000313" key="5">
    <source>
        <dbReference type="Proteomes" id="UP000286208"/>
    </source>
</evidence>
<dbReference type="GO" id="GO:0005576">
    <property type="term" value="C:extracellular region"/>
    <property type="evidence" value="ECO:0007669"/>
    <property type="project" value="TreeGrafter"/>
</dbReference>
<evidence type="ECO:0000259" key="2">
    <source>
        <dbReference type="Pfam" id="PF02470"/>
    </source>
</evidence>
<sequence>MNAVSRLARWQIGAFVVLAVLSVVFVGGRYVRLDNLLGFGQYSVFVDLPSSGGIFTNAEVTYRGVPVGRVGDLELTADGVRVELLLDDGSPSVPASAAAVVANRSAIGEQYVDLQPSSDGGPYLTDGSVIARGRTAVPTQVEDLVASVDAFARSVPADSLRTAATELGKAFDGQGDNLRAVVDSLGAFTREAADALPQTLDLIADGRTVLDGQADQSSAIRSFSADLDALAAQLRSSDPDVRRLIGSGTAASDQVGALVRDSGADLTAVLSNTRQITSLAPGREPYLRAALQLLPALPVAARAVAPGDGTIHFGLVLETNNPAPCTSGYESTYRTLDEMKQRDPDFDDSRDDFPFSTDVRCLVPQGNPTGVRSAERATLADPAVPQTWDDKPKQAPDALNLNPIATQIATIMGVAPLR</sequence>
<name>A0A3S3E7M1_9NOCA</name>
<organism evidence="4 5">
    <name type="scientific">Prescottella agglutinans</name>
    <dbReference type="NCBI Taxonomy" id="1644129"/>
    <lineage>
        <taxon>Bacteria</taxon>
        <taxon>Bacillati</taxon>
        <taxon>Actinomycetota</taxon>
        <taxon>Actinomycetes</taxon>
        <taxon>Mycobacteriales</taxon>
        <taxon>Nocardiaceae</taxon>
        <taxon>Prescottella</taxon>
    </lineage>
</organism>
<evidence type="ECO:0000313" key="4">
    <source>
        <dbReference type="EMBL" id="RVW07559.1"/>
    </source>
</evidence>
<dbReference type="NCBIfam" id="TIGR00996">
    <property type="entry name" value="Mtu_fam_mce"/>
    <property type="match status" value="1"/>
</dbReference>
<dbReference type="EMBL" id="RKLP01000012">
    <property type="protein sequence ID" value="RVW07559.1"/>
    <property type="molecule type" value="Genomic_DNA"/>
</dbReference>
<dbReference type="InterPro" id="IPR052336">
    <property type="entry name" value="MlaD_Phospholipid_Transporter"/>
</dbReference>
<feature type="domain" description="Mammalian cell entry C-terminal" evidence="3">
    <location>
        <begin position="124"/>
        <end position="303"/>
    </location>
</feature>
<keyword evidence="1" id="KW-0472">Membrane</keyword>